<evidence type="ECO:0000313" key="2">
    <source>
        <dbReference type="Proteomes" id="UP000183208"/>
    </source>
</evidence>
<dbReference type="Proteomes" id="UP000183208">
    <property type="component" value="Unassembled WGS sequence"/>
</dbReference>
<name>A0A1M6UKV5_9BRAD</name>
<organism evidence="1 2">
    <name type="scientific">Bradyrhizobium lablabi</name>
    <dbReference type="NCBI Taxonomy" id="722472"/>
    <lineage>
        <taxon>Bacteria</taxon>
        <taxon>Pseudomonadati</taxon>
        <taxon>Pseudomonadota</taxon>
        <taxon>Alphaproteobacteria</taxon>
        <taxon>Hyphomicrobiales</taxon>
        <taxon>Nitrobacteraceae</taxon>
        <taxon>Bradyrhizobium</taxon>
    </lineage>
</organism>
<dbReference type="EMBL" id="FNTI01000001">
    <property type="protein sequence ID" value="SEC49170.1"/>
    <property type="molecule type" value="Genomic_DNA"/>
</dbReference>
<dbReference type="RefSeq" id="WP_074817512.1">
    <property type="nucleotide sequence ID" value="NZ_FNTI01000001.1"/>
</dbReference>
<gene>
    <name evidence="1" type="ORF">SAMN05444171_1543</name>
</gene>
<evidence type="ECO:0000313" key="1">
    <source>
        <dbReference type="EMBL" id="SEC49170.1"/>
    </source>
</evidence>
<dbReference type="AlphaFoldDB" id="A0A1M6UKV5"/>
<reference evidence="1 2" key="1">
    <citation type="submission" date="2016-10" db="EMBL/GenBank/DDBJ databases">
        <authorList>
            <person name="de Groot N.N."/>
        </authorList>
    </citation>
    <scope>NUCLEOTIDE SEQUENCE [LARGE SCALE GENOMIC DNA]</scope>
    <source>
        <strain evidence="1 2">GAS522</strain>
    </source>
</reference>
<accession>A0A1M6UKV5</accession>
<protein>
    <submittedName>
        <fullName evidence="1">Uncharacterized protein</fullName>
    </submittedName>
</protein>
<sequence length="68" mass="6903">MGDAVIIENVDLSVDHPCRGLVPSAHLIDLLVPGAEAGFATDVRLPAVVFGLKVVARGVAELAGVCPA</sequence>
<proteinExistence type="predicted"/>